<dbReference type="SUPFAM" id="SSF53474">
    <property type="entry name" value="alpha/beta-Hydrolases"/>
    <property type="match status" value="1"/>
</dbReference>
<name>A0A4Q0P6Q6_9FLAO</name>
<dbReference type="Pfam" id="PF05728">
    <property type="entry name" value="UPF0227"/>
    <property type="match status" value="1"/>
</dbReference>
<dbReference type="Proteomes" id="UP000289238">
    <property type="component" value="Unassembled WGS sequence"/>
</dbReference>
<reference evidence="1 2" key="1">
    <citation type="submission" date="2018-07" db="EMBL/GenBank/DDBJ databases">
        <title>Leeuwenhoekiella genomics.</title>
        <authorList>
            <person name="Tahon G."/>
            <person name="Willems A."/>
        </authorList>
    </citation>
    <scope>NUCLEOTIDE SEQUENCE [LARGE SCALE GENOMIC DNA]</scope>
    <source>
        <strain evidence="1 2">LMG 22550</strain>
    </source>
</reference>
<dbReference type="EMBL" id="QOVM01000004">
    <property type="protein sequence ID" value="RXG21918.1"/>
    <property type="molecule type" value="Genomic_DNA"/>
</dbReference>
<comment type="caution">
    <text evidence="1">The sequence shown here is derived from an EMBL/GenBank/DDBJ whole genome shotgun (WGS) entry which is preliminary data.</text>
</comment>
<sequence>MTILYLHGLESKLSAAKKAILEQYATVIAPDLDYKNNPDAVQQIYLNYKSETIDYIMGSSMGGFAAYHLGLAFNKPVLLFNPVLVKRSVSHNIPKFEAASSGFGQVVLGGKDTVVDPSDTLIFLGNQLKRGFDYHIHLRAEMSHRTPLDVFKEEVGMFFLYNY</sequence>
<evidence type="ECO:0000313" key="1">
    <source>
        <dbReference type="EMBL" id="RXG21918.1"/>
    </source>
</evidence>
<evidence type="ECO:0000313" key="2">
    <source>
        <dbReference type="Proteomes" id="UP000289238"/>
    </source>
</evidence>
<organism evidence="1 2">
    <name type="scientific">Leeuwenhoekiella aequorea</name>
    <dbReference type="NCBI Taxonomy" id="283736"/>
    <lineage>
        <taxon>Bacteria</taxon>
        <taxon>Pseudomonadati</taxon>
        <taxon>Bacteroidota</taxon>
        <taxon>Flavobacteriia</taxon>
        <taxon>Flavobacteriales</taxon>
        <taxon>Flavobacteriaceae</taxon>
        <taxon>Leeuwenhoekiella</taxon>
    </lineage>
</organism>
<gene>
    <name evidence="1" type="ORF">DSM00_1982</name>
</gene>
<dbReference type="RefSeq" id="WP_128757832.1">
    <property type="nucleotide sequence ID" value="NZ_QOVM01000004.1"/>
</dbReference>
<protein>
    <recommendedName>
        <fullName evidence="3">Esterase</fullName>
    </recommendedName>
</protein>
<accession>A0A4Q0P6Q6</accession>
<keyword evidence="2" id="KW-1185">Reference proteome</keyword>
<dbReference type="AlphaFoldDB" id="A0A4Q0P6Q6"/>
<dbReference type="InterPro" id="IPR029058">
    <property type="entry name" value="AB_hydrolase_fold"/>
</dbReference>
<proteinExistence type="predicted"/>
<dbReference type="OrthoDB" id="1438136at2"/>
<dbReference type="Gene3D" id="3.40.50.1820">
    <property type="entry name" value="alpha/beta hydrolase"/>
    <property type="match status" value="1"/>
</dbReference>
<dbReference type="InterPro" id="IPR008886">
    <property type="entry name" value="UPF0227/Esterase_YqiA"/>
</dbReference>
<evidence type="ECO:0008006" key="3">
    <source>
        <dbReference type="Google" id="ProtNLM"/>
    </source>
</evidence>